<dbReference type="Proteomes" id="UP001221413">
    <property type="component" value="Unassembled WGS sequence"/>
</dbReference>
<dbReference type="AlphaFoldDB" id="A0AAD6ISS0"/>
<accession>A0AAD6ISS0</accession>
<evidence type="ECO:0000313" key="3">
    <source>
        <dbReference type="Proteomes" id="UP001221413"/>
    </source>
</evidence>
<organism evidence="2 3">
    <name type="scientific">Drechslerella dactyloides</name>
    <name type="common">Nematode-trapping fungus</name>
    <name type="synonym">Arthrobotrys dactyloides</name>
    <dbReference type="NCBI Taxonomy" id="74499"/>
    <lineage>
        <taxon>Eukaryota</taxon>
        <taxon>Fungi</taxon>
        <taxon>Dikarya</taxon>
        <taxon>Ascomycota</taxon>
        <taxon>Pezizomycotina</taxon>
        <taxon>Orbiliomycetes</taxon>
        <taxon>Orbiliales</taxon>
        <taxon>Orbiliaceae</taxon>
        <taxon>Drechslerella</taxon>
    </lineage>
</organism>
<name>A0AAD6ISS0_DREDA</name>
<feature type="region of interest" description="Disordered" evidence="1">
    <location>
        <begin position="704"/>
        <end position="733"/>
    </location>
</feature>
<feature type="compositionally biased region" description="Low complexity" evidence="1">
    <location>
        <begin position="706"/>
        <end position="719"/>
    </location>
</feature>
<dbReference type="EMBL" id="JAQGDS010000011">
    <property type="protein sequence ID" value="KAJ6257299.1"/>
    <property type="molecule type" value="Genomic_DNA"/>
</dbReference>
<evidence type="ECO:0000313" key="2">
    <source>
        <dbReference type="EMBL" id="KAJ6257299.1"/>
    </source>
</evidence>
<gene>
    <name evidence="2" type="ORF">Dda_8188</name>
</gene>
<comment type="caution">
    <text evidence="2">The sequence shown here is derived from an EMBL/GenBank/DDBJ whole genome shotgun (WGS) entry which is preliminary data.</text>
</comment>
<evidence type="ECO:0000256" key="1">
    <source>
        <dbReference type="SAM" id="MobiDB-lite"/>
    </source>
</evidence>
<proteinExistence type="predicted"/>
<feature type="compositionally biased region" description="Polar residues" evidence="1">
    <location>
        <begin position="826"/>
        <end position="836"/>
    </location>
</feature>
<reference evidence="2" key="1">
    <citation type="submission" date="2023-01" db="EMBL/GenBank/DDBJ databases">
        <title>The chitinases involved in constricting ring structure development in the nematode-trapping fungus Drechslerella dactyloides.</title>
        <authorList>
            <person name="Wang R."/>
            <person name="Zhang L."/>
            <person name="Tang P."/>
            <person name="Li S."/>
            <person name="Liang L."/>
        </authorList>
    </citation>
    <scope>NUCLEOTIDE SEQUENCE</scope>
    <source>
        <strain evidence="2">YMF1.00031</strain>
    </source>
</reference>
<feature type="region of interest" description="Disordered" evidence="1">
    <location>
        <begin position="1"/>
        <end position="28"/>
    </location>
</feature>
<feature type="region of interest" description="Disordered" evidence="1">
    <location>
        <begin position="826"/>
        <end position="849"/>
    </location>
</feature>
<keyword evidence="3" id="KW-1185">Reference proteome</keyword>
<protein>
    <submittedName>
        <fullName evidence="2">Uncharacterized protein</fullName>
    </submittedName>
</protein>
<sequence>MPLAHHGNCQPGGEEVVGQFGPGEQPDVDTQLAGGQLGLQVSDLLDELDVNVIVTEDLTEGDPVVVQNQNQPLANANTQATNTNPQDTAATDETFSPEQLALNQAWIRDRAQAARKALYRGQSARILANPSMIRDLTWPHPNQGIVISPTLWTDFIAALGIATRSDSNPIYFLLRDAKTIRTLLIQIDTIYRILLDKSGAGGKSAITLDDDYRAFIARGWEIIRPLINIDLTTAPEYDYGDPAGVIHPNSHFNITGADLTDFPLQTRTAMYLFGTEEVAPNTIIASESHIIAMWTMLTGVELELRTWIGEFQRKLVYDVFRFPSTDAPTTNAGIDWPDAGKYKRQTIGYAEYFAEKYIHDFDTEPLPPPASPGKKKESEPWRSWRRSPRITFDLYVQPLLLWAKIYSGLVPNMLEMIADIAFVANTELGRKSVYPDGNFAAPVEVPWLDVPAWLGTYPEWFVGTGKYVPDVSQFKIAQPVQQIQLQPNPVAAGGGQPGQTPTLNSGIRPIPFFPTLPSPPRARRPSTCARIASSTQLPLHRSGTTRYGTFTLPTVCAHSILFALPLSVVGPPGTVGSVLPAFWTPSGGNILSLGYTGLAVSRDVPAVEFVVGDGCGGVVLRWWWILGAPVVDVPVVFVEEGVVFAELREGHVWEVFVGEGAEEETSLARMVFSSSFLRIGSAINLAHSLSDASIGPLSRLSAPLTRPSAPSSRFSSARRGATVPMNSGGGGALPTEGKSDVSVDVVFVRCGCVACFGSLLAGMSVRLGKVVGRAVEKWATAGRVGRCLQIVLDEVMHAKSRRCRKSAAPTSTSALPKCNTNTANLTTSRCHTTSTGPEAHRRNESASKSLRKSILITKYVQTKIPVPVPLIRDTAKPRIPQNPRRPRRLHVNIDLRHRLPRLIPPLHIPHPITILRFQRALLALPQRVVLRALPVQLVLPVRDPVSLQPHPRQPALGRGVLHRLRVQSVGRARRRADLAQQRLVAVFEVGVRVHEAVVGVAEAGFLRCPPRLQVRYPFLFDVAEEVLAGCFDGGPVRVEGVDGELHEVAEDGAAVGPFFEELGAVVGVDGGEVGKVVEIEFEVWRWQVFDFHRERVVAEEREAALFVFQPLFLYRIYG</sequence>